<reference evidence="1 2" key="1">
    <citation type="submission" date="2023-02" db="EMBL/GenBank/DDBJ databases">
        <title>LHISI_Scaffold_Assembly.</title>
        <authorList>
            <person name="Stuart O.P."/>
            <person name="Cleave R."/>
            <person name="Magrath M.J.L."/>
            <person name="Mikheyev A.S."/>
        </authorList>
    </citation>
    <scope>NUCLEOTIDE SEQUENCE [LARGE SCALE GENOMIC DNA]</scope>
    <source>
        <strain evidence="1">Daus_M_001</strain>
        <tissue evidence="1">Leg muscle</tissue>
    </source>
</reference>
<proteinExistence type="predicted"/>
<dbReference type="Proteomes" id="UP001159363">
    <property type="component" value="Chromosome X"/>
</dbReference>
<evidence type="ECO:0000313" key="2">
    <source>
        <dbReference type="Proteomes" id="UP001159363"/>
    </source>
</evidence>
<name>A0ABQ9HTR4_9NEOP</name>
<protein>
    <submittedName>
        <fullName evidence="1">Uncharacterized protein</fullName>
    </submittedName>
</protein>
<dbReference type="EMBL" id="JARBHB010000004">
    <property type="protein sequence ID" value="KAJ8887774.1"/>
    <property type="molecule type" value="Genomic_DNA"/>
</dbReference>
<keyword evidence="2" id="KW-1185">Reference proteome</keyword>
<evidence type="ECO:0000313" key="1">
    <source>
        <dbReference type="EMBL" id="KAJ8887774.1"/>
    </source>
</evidence>
<sequence>MLTLLMFSKEKTKTFHLLSTLLTSFQRFLLKKKLNCCKHIDCFSFSNSDRADEIWFEMSKMTD</sequence>
<comment type="caution">
    <text evidence="1">The sequence shown here is derived from an EMBL/GenBank/DDBJ whole genome shotgun (WGS) entry which is preliminary data.</text>
</comment>
<gene>
    <name evidence="1" type="ORF">PR048_013992</name>
</gene>
<accession>A0ABQ9HTR4</accession>
<organism evidence="1 2">
    <name type="scientific">Dryococelus australis</name>
    <dbReference type="NCBI Taxonomy" id="614101"/>
    <lineage>
        <taxon>Eukaryota</taxon>
        <taxon>Metazoa</taxon>
        <taxon>Ecdysozoa</taxon>
        <taxon>Arthropoda</taxon>
        <taxon>Hexapoda</taxon>
        <taxon>Insecta</taxon>
        <taxon>Pterygota</taxon>
        <taxon>Neoptera</taxon>
        <taxon>Polyneoptera</taxon>
        <taxon>Phasmatodea</taxon>
        <taxon>Verophasmatodea</taxon>
        <taxon>Anareolatae</taxon>
        <taxon>Phasmatidae</taxon>
        <taxon>Eurycanthinae</taxon>
        <taxon>Dryococelus</taxon>
    </lineage>
</organism>